<gene>
    <name evidence="8" type="ORF">ACFQ41_03955</name>
</gene>
<evidence type="ECO:0000313" key="8">
    <source>
        <dbReference type="EMBL" id="MFD1398454.1"/>
    </source>
</evidence>
<sequence>MTNHLVLYQPLIPANTGNIARTAAATDSVLDLIKPLGFSVDDKHLKRAGLDYWASVQIVYHESLEAFMQTVPDQRYLYLVSKFAETTYSDRDLSDPTVDHYFMFGKETTGLPEPFMRANPEKAVRIPMTDKVRALNLSNCAALVVYEALRQQNFAGLERSHTYPHDKLK</sequence>
<dbReference type="EMBL" id="JBHTOA010000018">
    <property type="protein sequence ID" value="MFD1398454.1"/>
    <property type="molecule type" value="Genomic_DNA"/>
</dbReference>
<evidence type="ECO:0000256" key="4">
    <source>
        <dbReference type="ARBA" id="ARBA00022691"/>
    </source>
</evidence>
<evidence type="ECO:0000256" key="5">
    <source>
        <dbReference type="ARBA" id="ARBA00022694"/>
    </source>
</evidence>
<protein>
    <recommendedName>
        <fullName evidence="6">Putative tRNA (cytidine(34)-2'-O)-methyltransferase</fullName>
        <ecNumber evidence="6">2.1.1.207</ecNumber>
    </recommendedName>
    <alternativeName>
        <fullName evidence="6">tRNA (cytidine/uridine-2'-O-)-methyltransferase</fullName>
    </alternativeName>
</protein>
<organism evidence="8 9">
    <name type="scientific">Lacticaseibacillus suilingensis</name>
    <dbReference type="NCBI Taxonomy" id="2799577"/>
    <lineage>
        <taxon>Bacteria</taxon>
        <taxon>Bacillati</taxon>
        <taxon>Bacillota</taxon>
        <taxon>Bacilli</taxon>
        <taxon>Lactobacillales</taxon>
        <taxon>Lactobacillaceae</taxon>
        <taxon>Lacticaseibacillus</taxon>
    </lineage>
</organism>
<dbReference type="InterPro" id="IPR029026">
    <property type="entry name" value="tRNA_m1G_MTases_N"/>
</dbReference>
<keyword evidence="4 6" id="KW-0949">S-adenosyl-L-methionine</keyword>
<dbReference type="InterPro" id="IPR001537">
    <property type="entry name" value="SpoU_MeTrfase"/>
</dbReference>
<feature type="binding site" evidence="6">
    <location>
        <position position="126"/>
    </location>
    <ligand>
        <name>S-adenosyl-L-methionine</name>
        <dbReference type="ChEBI" id="CHEBI:59789"/>
    </ligand>
</feature>
<name>A0ABW4BDR2_9LACO</name>
<comment type="subcellular location">
    <subcellularLocation>
        <location evidence="6">Cytoplasm</location>
    </subcellularLocation>
</comment>
<comment type="caution">
    <text evidence="8">The sequence shown here is derived from an EMBL/GenBank/DDBJ whole genome shotgun (WGS) entry which is preliminary data.</text>
</comment>
<dbReference type="Proteomes" id="UP001597199">
    <property type="component" value="Unassembled WGS sequence"/>
</dbReference>
<dbReference type="CDD" id="cd18094">
    <property type="entry name" value="SpoU-like_TrmL"/>
    <property type="match status" value="1"/>
</dbReference>
<dbReference type="HAMAP" id="MF_01885">
    <property type="entry name" value="tRNA_methyltr_TrmL"/>
    <property type="match status" value="1"/>
</dbReference>
<dbReference type="InterPro" id="IPR016914">
    <property type="entry name" value="TrmL"/>
</dbReference>
<keyword evidence="3 6" id="KW-0808">Transferase</keyword>
<feature type="binding site" evidence="6">
    <location>
        <position position="80"/>
    </location>
    <ligand>
        <name>S-adenosyl-L-methionine</name>
        <dbReference type="ChEBI" id="CHEBI:59789"/>
    </ligand>
</feature>
<feature type="binding site" evidence="6">
    <location>
        <position position="105"/>
    </location>
    <ligand>
        <name>S-adenosyl-L-methionine</name>
        <dbReference type="ChEBI" id="CHEBI:59789"/>
    </ligand>
</feature>
<comment type="catalytic activity">
    <reaction evidence="6">
        <text>5-carboxymethylaminomethyluridine(34) in tRNA(Leu) + S-adenosyl-L-methionine = 5-carboxymethylaminomethyl-2'-O-methyluridine(34) in tRNA(Leu) + S-adenosyl-L-homocysteine + H(+)</text>
        <dbReference type="Rhea" id="RHEA:43088"/>
        <dbReference type="Rhea" id="RHEA-COMP:10333"/>
        <dbReference type="Rhea" id="RHEA-COMP:10334"/>
        <dbReference type="ChEBI" id="CHEBI:15378"/>
        <dbReference type="ChEBI" id="CHEBI:57856"/>
        <dbReference type="ChEBI" id="CHEBI:59789"/>
        <dbReference type="ChEBI" id="CHEBI:74508"/>
        <dbReference type="ChEBI" id="CHEBI:74511"/>
        <dbReference type="EC" id="2.1.1.207"/>
    </reaction>
</comment>
<dbReference type="InterPro" id="IPR029028">
    <property type="entry name" value="Alpha/beta_knot_MTases"/>
</dbReference>
<reference evidence="9" key="1">
    <citation type="journal article" date="2019" name="Int. J. Syst. Evol. Microbiol.">
        <title>The Global Catalogue of Microorganisms (GCM) 10K type strain sequencing project: providing services to taxonomists for standard genome sequencing and annotation.</title>
        <authorList>
            <consortium name="The Broad Institute Genomics Platform"/>
            <consortium name="The Broad Institute Genome Sequencing Center for Infectious Disease"/>
            <person name="Wu L."/>
            <person name="Ma J."/>
        </authorList>
    </citation>
    <scope>NUCLEOTIDE SEQUENCE [LARGE SCALE GENOMIC DNA]</scope>
    <source>
        <strain evidence="9">CCM 9110</strain>
    </source>
</reference>
<comment type="similarity">
    <text evidence="6">Belongs to the class IV-like SAM-binding methyltransferase superfamily. RNA methyltransferase TrmH family. TrmL subfamily.</text>
</comment>
<keyword evidence="1 6" id="KW-0963">Cytoplasm</keyword>
<evidence type="ECO:0000256" key="6">
    <source>
        <dbReference type="HAMAP-Rule" id="MF_01885"/>
    </source>
</evidence>
<dbReference type="Gene3D" id="3.40.1280.10">
    <property type="match status" value="1"/>
</dbReference>
<dbReference type="PIRSF" id="PIRSF029256">
    <property type="entry name" value="SpoU_TrmH_prd"/>
    <property type="match status" value="1"/>
</dbReference>
<evidence type="ECO:0000259" key="7">
    <source>
        <dbReference type="Pfam" id="PF00588"/>
    </source>
</evidence>
<comment type="catalytic activity">
    <reaction evidence="6">
        <text>cytidine(34) in tRNA + S-adenosyl-L-methionine = 2'-O-methylcytidine(34) in tRNA + S-adenosyl-L-homocysteine + H(+)</text>
        <dbReference type="Rhea" id="RHEA:43084"/>
        <dbReference type="Rhea" id="RHEA-COMP:10331"/>
        <dbReference type="Rhea" id="RHEA-COMP:10332"/>
        <dbReference type="ChEBI" id="CHEBI:15378"/>
        <dbReference type="ChEBI" id="CHEBI:57856"/>
        <dbReference type="ChEBI" id="CHEBI:59789"/>
        <dbReference type="ChEBI" id="CHEBI:74495"/>
        <dbReference type="ChEBI" id="CHEBI:82748"/>
        <dbReference type="EC" id="2.1.1.207"/>
    </reaction>
</comment>
<dbReference type="PANTHER" id="PTHR42971:SF1">
    <property type="entry name" value="TRNA (CYTIDINE(34)-2'-O)-METHYLTRANSFERASE"/>
    <property type="match status" value="1"/>
</dbReference>
<accession>A0ABW4BDR2</accession>
<evidence type="ECO:0000256" key="2">
    <source>
        <dbReference type="ARBA" id="ARBA00022603"/>
    </source>
</evidence>
<dbReference type="SUPFAM" id="SSF75217">
    <property type="entry name" value="alpha/beta knot"/>
    <property type="match status" value="1"/>
</dbReference>
<dbReference type="PANTHER" id="PTHR42971">
    <property type="entry name" value="TRNA (CYTIDINE(34)-2'-O)-METHYLTRANSFERASE"/>
    <property type="match status" value="1"/>
</dbReference>
<dbReference type="EC" id="2.1.1.207" evidence="6"/>
<evidence type="ECO:0000313" key="9">
    <source>
        <dbReference type="Proteomes" id="UP001597199"/>
    </source>
</evidence>
<dbReference type="Pfam" id="PF00588">
    <property type="entry name" value="SpoU_methylase"/>
    <property type="match status" value="1"/>
</dbReference>
<keyword evidence="5 6" id="KW-0819">tRNA processing</keyword>
<feature type="domain" description="tRNA/rRNA methyltransferase SpoU type" evidence="7">
    <location>
        <begin position="4"/>
        <end position="146"/>
    </location>
</feature>
<dbReference type="RefSeq" id="WP_204118823.1">
    <property type="nucleotide sequence ID" value="NZ_BOLV01000008.1"/>
</dbReference>
<evidence type="ECO:0000256" key="1">
    <source>
        <dbReference type="ARBA" id="ARBA00022490"/>
    </source>
</evidence>
<proteinExistence type="inferred from homology"/>
<keyword evidence="9" id="KW-1185">Reference proteome</keyword>
<comment type="caution">
    <text evidence="6">Lacks conserved residue(s) required for the propagation of feature annotation.</text>
</comment>
<comment type="function">
    <text evidence="6">Could methylate the ribose at the nucleotide 34 wobble position in tRNA.</text>
</comment>
<keyword evidence="2 6" id="KW-0489">Methyltransferase</keyword>
<evidence type="ECO:0000256" key="3">
    <source>
        <dbReference type="ARBA" id="ARBA00022679"/>
    </source>
</evidence>